<accession>A0A1G4VS96</accession>
<proteinExistence type="predicted"/>
<dbReference type="RefSeq" id="WP_090355155.1">
    <property type="nucleotide sequence ID" value="NZ_FMUB01000003.1"/>
</dbReference>
<evidence type="ECO:0000313" key="3">
    <source>
        <dbReference type="Proteomes" id="UP000199707"/>
    </source>
</evidence>
<sequence>MTSHQSRKNDSNGTVPAETPRLRLKPKAPPQGRTDGAWWPHGGDLAAELPDLLAVLSVRLGRIERVLYNSNEWTAPPRKLVTGGRTVRLDGYVRQPVGTIEILGLDGERVIVEVIPPGEEAGSAHSKMMAAAQPAEVDASEDTQHPSLMAMGT</sequence>
<evidence type="ECO:0000256" key="1">
    <source>
        <dbReference type="SAM" id="MobiDB-lite"/>
    </source>
</evidence>
<feature type="region of interest" description="Disordered" evidence="1">
    <location>
        <begin position="1"/>
        <end position="34"/>
    </location>
</feature>
<gene>
    <name evidence="2" type="ORF">SAMN02799620_01499</name>
</gene>
<reference evidence="3" key="1">
    <citation type="submission" date="2016-10" db="EMBL/GenBank/DDBJ databases">
        <authorList>
            <person name="Varghese N."/>
            <person name="Submissions S."/>
        </authorList>
    </citation>
    <scope>NUCLEOTIDE SEQUENCE [LARGE SCALE GENOMIC DNA]</scope>
    <source>
        <strain evidence="3">UNC267MFSha1.1M11</strain>
    </source>
</reference>
<name>A0A1G4VS96_9MYCO</name>
<dbReference type="EMBL" id="FMUB01000003">
    <property type="protein sequence ID" value="SCX11045.1"/>
    <property type="molecule type" value="Genomic_DNA"/>
</dbReference>
<dbReference type="InterPro" id="IPR046036">
    <property type="entry name" value="DUF5994"/>
</dbReference>
<dbReference type="AlphaFoldDB" id="A0A1G4VS96"/>
<evidence type="ECO:0000313" key="2">
    <source>
        <dbReference type="EMBL" id="SCX11045.1"/>
    </source>
</evidence>
<dbReference type="Proteomes" id="UP000199707">
    <property type="component" value="Unassembled WGS sequence"/>
</dbReference>
<dbReference type="STRING" id="1502745.SAMN02799620_01499"/>
<organism evidence="2 3">
    <name type="scientific">Mycolicibacterium fluoranthenivorans</name>
    <dbReference type="NCBI Taxonomy" id="258505"/>
    <lineage>
        <taxon>Bacteria</taxon>
        <taxon>Bacillati</taxon>
        <taxon>Actinomycetota</taxon>
        <taxon>Actinomycetes</taxon>
        <taxon>Mycobacteriales</taxon>
        <taxon>Mycobacteriaceae</taxon>
        <taxon>Mycolicibacterium</taxon>
    </lineage>
</organism>
<dbReference type="Pfam" id="PF19457">
    <property type="entry name" value="DUF5994"/>
    <property type="match status" value="1"/>
</dbReference>
<protein>
    <submittedName>
        <fullName evidence="2">Uncharacterized protein</fullName>
    </submittedName>
</protein>